<feature type="domain" description="Calcineurin-like phosphoesterase" evidence="3">
    <location>
        <begin position="2"/>
        <end position="131"/>
    </location>
</feature>
<keyword evidence="2" id="KW-0479">Metal-binding</keyword>
<organism evidence="4 5">
    <name type="scientific">Ramlibacter aquaticus</name>
    <dbReference type="NCBI Taxonomy" id="2780094"/>
    <lineage>
        <taxon>Bacteria</taxon>
        <taxon>Pseudomonadati</taxon>
        <taxon>Pseudomonadota</taxon>
        <taxon>Betaproteobacteria</taxon>
        <taxon>Burkholderiales</taxon>
        <taxon>Comamonadaceae</taxon>
        <taxon>Ramlibacter</taxon>
    </lineage>
</organism>
<dbReference type="NCBIfam" id="TIGR00040">
    <property type="entry name" value="yfcE"/>
    <property type="match status" value="1"/>
</dbReference>
<evidence type="ECO:0000256" key="1">
    <source>
        <dbReference type="ARBA" id="ARBA00008950"/>
    </source>
</evidence>
<dbReference type="InterPro" id="IPR000979">
    <property type="entry name" value="Phosphodiesterase_MJ0936/Vps29"/>
</dbReference>
<evidence type="ECO:0000259" key="3">
    <source>
        <dbReference type="Pfam" id="PF12850"/>
    </source>
</evidence>
<sequence>MLRIGLISDTHGLLRPQALDALRGCDHILHGGDIGGPQLLDALAALAPVTAVRGNTDEGPWAQALDEAVTLRFGAVAVHVVHDLATLAIDPVAQGVRVVVSGHSHRPGVRESAGVLYVNPGSAGRRRFRLPVALGELVVEEGQVRPAIHLLEA</sequence>
<dbReference type="SUPFAM" id="SSF56300">
    <property type="entry name" value="Metallo-dependent phosphatases"/>
    <property type="match status" value="1"/>
</dbReference>
<dbReference type="EC" id="3.1.4.-" evidence="2"/>
<gene>
    <name evidence="4" type="ORF">IM725_16305</name>
</gene>
<keyword evidence="5" id="KW-1185">Reference proteome</keyword>
<comment type="cofactor">
    <cofactor evidence="2">
        <name>a divalent metal cation</name>
        <dbReference type="ChEBI" id="CHEBI:60240"/>
    </cofactor>
</comment>
<dbReference type="RefSeq" id="WP_193781693.1">
    <property type="nucleotide sequence ID" value="NZ_JADDOJ010000080.1"/>
</dbReference>
<dbReference type="PANTHER" id="PTHR11124">
    <property type="entry name" value="VACUOLAR SORTING PROTEIN VPS29"/>
    <property type="match status" value="1"/>
</dbReference>
<comment type="caution">
    <text evidence="4">The sequence shown here is derived from an EMBL/GenBank/DDBJ whole genome shotgun (WGS) entry which is preliminary data.</text>
</comment>
<dbReference type="InterPro" id="IPR024654">
    <property type="entry name" value="Calcineurin-like_PHP_lpxH"/>
</dbReference>
<evidence type="ECO:0000313" key="5">
    <source>
        <dbReference type="Proteomes" id="UP000715965"/>
    </source>
</evidence>
<comment type="similarity">
    <text evidence="1 2">Belongs to the metallophosphoesterase superfamily. YfcE family.</text>
</comment>
<name>A0ABR9SIL5_9BURK</name>
<dbReference type="Gene3D" id="3.60.21.10">
    <property type="match status" value="1"/>
</dbReference>
<evidence type="ECO:0000313" key="4">
    <source>
        <dbReference type="EMBL" id="MBE7942138.1"/>
    </source>
</evidence>
<evidence type="ECO:0000256" key="2">
    <source>
        <dbReference type="RuleBase" id="RU362039"/>
    </source>
</evidence>
<dbReference type="InterPro" id="IPR029052">
    <property type="entry name" value="Metallo-depent_PP-like"/>
</dbReference>
<dbReference type="EMBL" id="JADDOJ010000080">
    <property type="protein sequence ID" value="MBE7942138.1"/>
    <property type="molecule type" value="Genomic_DNA"/>
</dbReference>
<dbReference type="Pfam" id="PF12850">
    <property type="entry name" value="Metallophos_2"/>
    <property type="match status" value="1"/>
</dbReference>
<accession>A0ABR9SIL5</accession>
<reference evidence="4 5" key="1">
    <citation type="submission" date="2020-10" db="EMBL/GenBank/DDBJ databases">
        <title>Draft genome of Ramlibacter aquaticus LMG 30558.</title>
        <authorList>
            <person name="Props R."/>
        </authorList>
    </citation>
    <scope>NUCLEOTIDE SEQUENCE [LARGE SCALE GENOMIC DNA]</scope>
    <source>
        <strain evidence="4 5">LMG 30558</strain>
    </source>
</reference>
<protein>
    <recommendedName>
        <fullName evidence="2">Phosphoesterase</fullName>
        <ecNumber evidence="2">3.1.4.-</ecNumber>
    </recommendedName>
</protein>
<proteinExistence type="inferred from homology"/>
<dbReference type="Proteomes" id="UP000715965">
    <property type="component" value="Unassembled WGS sequence"/>
</dbReference>